<dbReference type="InterPro" id="IPR000727">
    <property type="entry name" value="T_SNARE_dom"/>
</dbReference>
<evidence type="ECO:0000313" key="8">
    <source>
        <dbReference type="WBParaSite" id="PSAMB.scaffold8712size5888.g31696.t1"/>
    </source>
</evidence>
<dbReference type="CDD" id="cd15887">
    <property type="entry name" value="SNARE_SNAP29N"/>
    <property type="match status" value="1"/>
</dbReference>
<comment type="similarity">
    <text evidence="1">Belongs to the SNAP-25 family.</text>
</comment>
<evidence type="ECO:0000256" key="2">
    <source>
        <dbReference type="ARBA" id="ARBA00022448"/>
    </source>
</evidence>
<feature type="region of interest" description="Disordered" evidence="5">
    <location>
        <begin position="49"/>
        <end position="71"/>
    </location>
</feature>
<dbReference type="GO" id="GO:0016082">
    <property type="term" value="P:synaptic vesicle priming"/>
    <property type="evidence" value="ECO:0007669"/>
    <property type="project" value="TreeGrafter"/>
</dbReference>
<protein>
    <submittedName>
        <fullName evidence="8">t-SNARE coiled-coil homology domain-containing protein</fullName>
    </submittedName>
</protein>
<dbReference type="SUPFAM" id="SSF58038">
    <property type="entry name" value="SNARE fusion complex"/>
    <property type="match status" value="2"/>
</dbReference>
<feature type="domain" description="T-SNARE coiled-coil homology" evidence="6">
    <location>
        <begin position="181"/>
        <end position="243"/>
    </location>
</feature>
<feature type="region of interest" description="Disordered" evidence="5">
    <location>
        <begin position="1"/>
        <end position="33"/>
    </location>
</feature>
<keyword evidence="3" id="KW-0653">Protein transport</keyword>
<name>A0A914XKN7_9BILA</name>
<dbReference type="GO" id="GO:0005484">
    <property type="term" value="F:SNAP receptor activity"/>
    <property type="evidence" value="ECO:0007669"/>
    <property type="project" value="TreeGrafter"/>
</dbReference>
<dbReference type="PANTHER" id="PTHR19305:SF9">
    <property type="entry name" value="SYNAPTOSOMAL-ASSOCIATED PROTEIN 29"/>
    <property type="match status" value="1"/>
</dbReference>
<keyword evidence="4" id="KW-0175">Coiled coil</keyword>
<dbReference type="GO" id="GO:0015031">
    <property type="term" value="P:protein transport"/>
    <property type="evidence" value="ECO:0007669"/>
    <property type="project" value="UniProtKB-KW"/>
</dbReference>
<dbReference type="Proteomes" id="UP000887566">
    <property type="component" value="Unplaced"/>
</dbReference>
<evidence type="ECO:0000313" key="7">
    <source>
        <dbReference type="Proteomes" id="UP000887566"/>
    </source>
</evidence>
<evidence type="ECO:0000259" key="6">
    <source>
        <dbReference type="PROSITE" id="PS50192"/>
    </source>
</evidence>
<dbReference type="SMART" id="SM00397">
    <property type="entry name" value="t_SNARE"/>
    <property type="match status" value="2"/>
</dbReference>
<dbReference type="FunFam" id="1.20.5.110:FF:000041">
    <property type="entry name" value="Synaptosomal-associated protein 29"/>
    <property type="match status" value="1"/>
</dbReference>
<dbReference type="GO" id="GO:0031201">
    <property type="term" value="C:SNARE complex"/>
    <property type="evidence" value="ECO:0007669"/>
    <property type="project" value="TreeGrafter"/>
</dbReference>
<dbReference type="WBParaSite" id="PSAMB.scaffold8712size5888.g31696.t1">
    <property type="protein sequence ID" value="PSAMB.scaffold8712size5888.g31696.t1"/>
    <property type="gene ID" value="PSAMB.scaffold8712size5888.g31696"/>
</dbReference>
<dbReference type="AlphaFoldDB" id="A0A914XKN7"/>
<proteinExistence type="inferred from homology"/>
<keyword evidence="2" id="KW-0813">Transport</keyword>
<keyword evidence="7" id="KW-1185">Reference proteome</keyword>
<evidence type="ECO:0000256" key="4">
    <source>
        <dbReference type="ARBA" id="ARBA00023054"/>
    </source>
</evidence>
<organism evidence="7 8">
    <name type="scientific">Plectus sambesii</name>
    <dbReference type="NCBI Taxonomy" id="2011161"/>
    <lineage>
        <taxon>Eukaryota</taxon>
        <taxon>Metazoa</taxon>
        <taxon>Ecdysozoa</taxon>
        <taxon>Nematoda</taxon>
        <taxon>Chromadorea</taxon>
        <taxon>Plectida</taxon>
        <taxon>Plectina</taxon>
        <taxon>Plectoidea</taxon>
        <taxon>Plectidae</taxon>
        <taxon>Plectus</taxon>
    </lineage>
</organism>
<feature type="compositionally biased region" description="Acidic residues" evidence="5">
    <location>
        <begin position="1"/>
        <end position="10"/>
    </location>
</feature>
<feature type="compositionally biased region" description="Basic and acidic residues" evidence="5">
    <location>
        <begin position="120"/>
        <end position="144"/>
    </location>
</feature>
<evidence type="ECO:0000256" key="3">
    <source>
        <dbReference type="ARBA" id="ARBA00022927"/>
    </source>
</evidence>
<dbReference type="Pfam" id="PF12352">
    <property type="entry name" value="V-SNARE_C"/>
    <property type="match status" value="1"/>
</dbReference>
<dbReference type="PROSITE" id="PS50192">
    <property type="entry name" value="T_SNARE"/>
    <property type="match status" value="2"/>
</dbReference>
<feature type="compositionally biased region" description="Polar residues" evidence="5">
    <location>
        <begin position="145"/>
        <end position="155"/>
    </location>
</feature>
<sequence length="263" mass="28775">MSNPFDDDDYSAGARSSAPVKSYTTPAASGTIDDDVNFYEQEIEKYMQQSLDSTQRSRRQLEESEAVGVSTAEDLLVQREKLERTNKNLDEIDRTTAHTQRNLNSIKSVFGGLFNRFSKAPKDAPAKSADDDAKLAASRSDNKLNKTIGSINDSQGAGGMATGGPSLSETSRQAIKGTRWETMDNEIDENLDAMSSNLARLQTLGLALGNEVDDQNKLLEDIQRKADKNDSVIRHQDAQMKKILGYKVPKPGESAGLPQSGKK</sequence>
<dbReference type="GO" id="GO:0005886">
    <property type="term" value="C:plasma membrane"/>
    <property type="evidence" value="ECO:0007669"/>
    <property type="project" value="TreeGrafter"/>
</dbReference>
<dbReference type="PANTHER" id="PTHR19305">
    <property type="entry name" value="SYNAPTOSOMAL ASSOCIATED PROTEIN"/>
    <property type="match status" value="1"/>
</dbReference>
<dbReference type="GO" id="GO:0019905">
    <property type="term" value="F:syntaxin binding"/>
    <property type="evidence" value="ECO:0007669"/>
    <property type="project" value="TreeGrafter"/>
</dbReference>
<feature type="domain" description="T-SNARE coiled-coil homology" evidence="6">
    <location>
        <begin position="44"/>
        <end position="106"/>
    </location>
</feature>
<evidence type="ECO:0000256" key="1">
    <source>
        <dbReference type="ARBA" id="ARBA00009480"/>
    </source>
</evidence>
<reference evidence="8" key="1">
    <citation type="submission" date="2022-11" db="UniProtKB">
        <authorList>
            <consortium name="WormBaseParasite"/>
        </authorList>
    </citation>
    <scope>IDENTIFICATION</scope>
</reference>
<evidence type="ECO:0000256" key="5">
    <source>
        <dbReference type="SAM" id="MobiDB-lite"/>
    </source>
</evidence>
<dbReference type="GO" id="GO:0098793">
    <property type="term" value="C:presynapse"/>
    <property type="evidence" value="ECO:0007669"/>
    <property type="project" value="GOC"/>
</dbReference>
<dbReference type="GO" id="GO:0031629">
    <property type="term" value="P:synaptic vesicle fusion to presynaptic active zone membrane"/>
    <property type="evidence" value="ECO:0007669"/>
    <property type="project" value="TreeGrafter"/>
</dbReference>
<dbReference type="CDD" id="cd15856">
    <property type="entry name" value="SNARE_SNAP29C"/>
    <property type="match status" value="1"/>
</dbReference>
<feature type="region of interest" description="Disordered" evidence="5">
    <location>
        <begin position="120"/>
        <end position="176"/>
    </location>
</feature>
<dbReference type="FunFam" id="1.20.5.110:FF:000079">
    <property type="entry name" value="synaptosomal-associated protein 29"/>
    <property type="match status" value="1"/>
</dbReference>
<accession>A0A914XKN7</accession>
<dbReference type="Gene3D" id="1.20.5.110">
    <property type="match status" value="2"/>
</dbReference>